<dbReference type="Gramene" id="BGIOSGA029324-TA">
    <property type="protein sequence ID" value="BGIOSGA029324-PA"/>
    <property type="gene ID" value="BGIOSGA029324"/>
</dbReference>
<accession>A2Z3S0</accession>
<dbReference type="AlphaFoldDB" id="A2Z3S0"/>
<feature type="transmembrane region" description="Helical" evidence="1">
    <location>
        <begin position="107"/>
        <end position="126"/>
    </location>
</feature>
<keyword evidence="3" id="KW-1185">Reference proteome</keyword>
<dbReference type="STRING" id="39946.A2Z3S0"/>
<dbReference type="EMBL" id="CM000134">
    <property type="protein sequence ID" value="EAZ09981.1"/>
    <property type="molecule type" value="Genomic_DNA"/>
</dbReference>
<reference evidence="2 3" key="1">
    <citation type="journal article" date="2005" name="PLoS Biol.">
        <title>The genomes of Oryza sativa: a history of duplications.</title>
        <authorList>
            <person name="Yu J."/>
            <person name="Wang J."/>
            <person name="Lin W."/>
            <person name="Li S."/>
            <person name="Li H."/>
            <person name="Zhou J."/>
            <person name="Ni P."/>
            <person name="Dong W."/>
            <person name="Hu S."/>
            <person name="Zeng C."/>
            <person name="Zhang J."/>
            <person name="Zhang Y."/>
            <person name="Li R."/>
            <person name="Xu Z."/>
            <person name="Li S."/>
            <person name="Li X."/>
            <person name="Zheng H."/>
            <person name="Cong L."/>
            <person name="Lin L."/>
            <person name="Yin J."/>
            <person name="Geng J."/>
            <person name="Li G."/>
            <person name="Shi J."/>
            <person name="Liu J."/>
            <person name="Lv H."/>
            <person name="Li J."/>
            <person name="Wang J."/>
            <person name="Deng Y."/>
            <person name="Ran L."/>
            <person name="Shi X."/>
            <person name="Wang X."/>
            <person name="Wu Q."/>
            <person name="Li C."/>
            <person name="Ren X."/>
            <person name="Wang J."/>
            <person name="Wang X."/>
            <person name="Li D."/>
            <person name="Liu D."/>
            <person name="Zhang X."/>
            <person name="Ji Z."/>
            <person name="Zhao W."/>
            <person name="Sun Y."/>
            <person name="Zhang Z."/>
            <person name="Bao J."/>
            <person name="Han Y."/>
            <person name="Dong L."/>
            <person name="Ji J."/>
            <person name="Chen P."/>
            <person name="Wu S."/>
            <person name="Liu J."/>
            <person name="Xiao Y."/>
            <person name="Bu D."/>
            <person name="Tan J."/>
            <person name="Yang L."/>
            <person name="Ye C."/>
            <person name="Zhang J."/>
            <person name="Xu J."/>
            <person name="Zhou Y."/>
            <person name="Yu Y."/>
            <person name="Zhang B."/>
            <person name="Zhuang S."/>
            <person name="Wei H."/>
            <person name="Liu B."/>
            <person name="Lei M."/>
            <person name="Yu H."/>
            <person name="Li Y."/>
            <person name="Xu H."/>
            <person name="Wei S."/>
            <person name="He X."/>
            <person name="Fang L."/>
            <person name="Zhang Z."/>
            <person name="Zhang Y."/>
            <person name="Huang X."/>
            <person name="Su Z."/>
            <person name="Tong W."/>
            <person name="Li J."/>
            <person name="Tong Z."/>
            <person name="Li S."/>
            <person name="Ye J."/>
            <person name="Wang L."/>
            <person name="Fang L."/>
            <person name="Lei T."/>
            <person name="Chen C."/>
            <person name="Chen H."/>
            <person name="Xu Z."/>
            <person name="Li H."/>
            <person name="Huang H."/>
            <person name="Zhang F."/>
            <person name="Xu H."/>
            <person name="Li N."/>
            <person name="Zhao C."/>
            <person name="Li S."/>
            <person name="Dong L."/>
            <person name="Huang Y."/>
            <person name="Li L."/>
            <person name="Xi Y."/>
            <person name="Qi Q."/>
            <person name="Li W."/>
            <person name="Zhang B."/>
            <person name="Hu W."/>
            <person name="Zhang Y."/>
            <person name="Tian X."/>
            <person name="Jiao Y."/>
            <person name="Liang X."/>
            <person name="Jin J."/>
            <person name="Gao L."/>
            <person name="Zheng W."/>
            <person name="Hao B."/>
            <person name="Liu S."/>
            <person name="Wang W."/>
            <person name="Yuan L."/>
            <person name="Cao M."/>
            <person name="McDermott J."/>
            <person name="Samudrala R."/>
            <person name="Wang J."/>
            <person name="Wong G.K."/>
            <person name="Yang H."/>
        </authorList>
    </citation>
    <scope>NUCLEOTIDE SEQUENCE [LARGE SCALE GENOMIC DNA]</scope>
    <source>
        <strain evidence="3">cv. 93-11</strain>
    </source>
</reference>
<gene>
    <name evidence="2" type="ORF">OsI_32285</name>
</gene>
<feature type="transmembrane region" description="Helical" evidence="1">
    <location>
        <begin position="63"/>
        <end position="86"/>
    </location>
</feature>
<name>A2Z3S0_ORYSI</name>
<evidence type="ECO:0000256" key="1">
    <source>
        <dbReference type="SAM" id="Phobius"/>
    </source>
</evidence>
<keyword evidence="1" id="KW-1133">Transmembrane helix</keyword>
<evidence type="ECO:0000313" key="3">
    <source>
        <dbReference type="Proteomes" id="UP000007015"/>
    </source>
</evidence>
<protein>
    <submittedName>
        <fullName evidence="2">Uncharacterized protein</fullName>
    </submittedName>
</protein>
<keyword evidence="1" id="KW-0472">Membrane</keyword>
<feature type="transmembrane region" description="Helical" evidence="1">
    <location>
        <begin position="146"/>
        <end position="166"/>
    </location>
</feature>
<evidence type="ECO:0000313" key="2">
    <source>
        <dbReference type="EMBL" id="EAZ09981.1"/>
    </source>
</evidence>
<keyword evidence="1" id="KW-0812">Transmembrane</keyword>
<sequence>MARSVDRTGGRSAAAYSVALQGHSVSCMVRKIQRKHVCPVAGAGATAHQEAVDLAVLLHGRHVFAYMVRAMQMAVSAALNVVGLARQIQRSTVYAFVADSVDGTSRGVVFGWLMGAGKFGAVGRTFSWPSLLMAPTSFLGIPGWRLAFLLLVAAGAAVGVSIRSFATGREAKAMLHVPSFQVMVVLGQIFLHMKPLLPVHLQPKKFNNCEPLIHALING</sequence>
<organism evidence="2 3">
    <name type="scientific">Oryza sativa subsp. indica</name>
    <name type="common">Rice</name>
    <dbReference type="NCBI Taxonomy" id="39946"/>
    <lineage>
        <taxon>Eukaryota</taxon>
        <taxon>Viridiplantae</taxon>
        <taxon>Streptophyta</taxon>
        <taxon>Embryophyta</taxon>
        <taxon>Tracheophyta</taxon>
        <taxon>Spermatophyta</taxon>
        <taxon>Magnoliopsida</taxon>
        <taxon>Liliopsida</taxon>
        <taxon>Poales</taxon>
        <taxon>Poaceae</taxon>
        <taxon>BOP clade</taxon>
        <taxon>Oryzoideae</taxon>
        <taxon>Oryzeae</taxon>
        <taxon>Oryzinae</taxon>
        <taxon>Oryza</taxon>
        <taxon>Oryza sativa</taxon>
    </lineage>
</organism>
<dbReference type="Proteomes" id="UP000007015">
    <property type="component" value="Chromosome 9"/>
</dbReference>
<proteinExistence type="predicted"/>
<dbReference type="HOGENOM" id="CLU_1263348_0_0_1"/>